<sequence length="81" mass="8809">MAGAGLIAIISLTSSLVYAQTGLELSTGKHCKRVSHARILSNGRAREGELEDDSMIIRRMTYGRRVVGCVCFTYGSTCRRG</sequence>
<dbReference type="EMBL" id="ABDG02000025">
    <property type="protein sequence ID" value="EHK44230.1"/>
    <property type="molecule type" value="Genomic_DNA"/>
</dbReference>
<comment type="caution">
    <text evidence="2">The sequence shown here is derived from an EMBL/GenBank/DDBJ whole genome shotgun (WGS) entry which is preliminary data.</text>
</comment>
<reference evidence="2 3" key="1">
    <citation type="journal article" date="2011" name="Genome Biol.">
        <title>Comparative genome sequence analysis underscores mycoparasitism as the ancestral life style of Trichoderma.</title>
        <authorList>
            <person name="Kubicek C.P."/>
            <person name="Herrera-Estrella A."/>
            <person name="Seidl-Seiboth V."/>
            <person name="Martinez D.A."/>
            <person name="Druzhinina I.S."/>
            <person name="Thon M."/>
            <person name="Zeilinger S."/>
            <person name="Casas-Flores S."/>
            <person name="Horwitz B.A."/>
            <person name="Mukherjee P.K."/>
            <person name="Mukherjee M."/>
            <person name="Kredics L."/>
            <person name="Alcaraz L.D."/>
            <person name="Aerts A."/>
            <person name="Antal Z."/>
            <person name="Atanasova L."/>
            <person name="Cervantes-Badillo M.G."/>
            <person name="Challacombe J."/>
            <person name="Chertkov O."/>
            <person name="McCluskey K."/>
            <person name="Coulpier F."/>
            <person name="Deshpande N."/>
            <person name="von Doehren H."/>
            <person name="Ebbole D.J."/>
            <person name="Esquivel-Naranjo E.U."/>
            <person name="Fekete E."/>
            <person name="Flipphi M."/>
            <person name="Glaser F."/>
            <person name="Gomez-Rodriguez E.Y."/>
            <person name="Gruber S."/>
            <person name="Han C."/>
            <person name="Henrissat B."/>
            <person name="Hermosa R."/>
            <person name="Hernandez-Onate M."/>
            <person name="Karaffa L."/>
            <person name="Kosti I."/>
            <person name="Le Crom S."/>
            <person name="Lindquist E."/>
            <person name="Lucas S."/>
            <person name="Luebeck M."/>
            <person name="Luebeck P.S."/>
            <person name="Margeot A."/>
            <person name="Metz B."/>
            <person name="Misra M."/>
            <person name="Nevalainen H."/>
            <person name="Omann M."/>
            <person name="Packer N."/>
            <person name="Perrone G."/>
            <person name="Uresti-Rivera E.E."/>
            <person name="Salamov A."/>
            <person name="Schmoll M."/>
            <person name="Seiboth B."/>
            <person name="Shapiro H."/>
            <person name="Sukno S."/>
            <person name="Tamayo-Ramos J.A."/>
            <person name="Tisch D."/>
            <person name="Wiest A."/>
            <person name="Wilkinson H.H."/>
            <person name="Zhang M."/>
            <person name="Coutinho P.M."/>
            <person name="Kenerley C.M."/>
            <person name="Monte E."/>
            <person name="Baker S.E."/>
            <person name="Grigoriev I.V."/>
        </authorList>
    </citation>
    <scope>NUCLEOTIDE SEQUENCE [LARGE SCALE GENOMIC DNA]</scope>
    <source>
        <strain evidence="3">ATCC 20476 / IMI 206040</strain>
    </source>
</reference>
<dbReference type="Proteomes" id="UP000005426">
    <property type="component" value="Unassembled WGS sequence"/>
</dbReference>
<dbReference type="HOGENOM" id="CLU_2574177_0_0_1"/>
<keyword evidence="1" id="KW-0732">Signal</keyword>
<evidence type="ECO:0000313" key="3">
    <source>
        <dbReference type="Proteomes" id="UP000005426"/>
    </source>
</evidence>
<accession>G9NXQ0</accession>
<feature type="chain" id="PRO_5003524905" evidence="1">
    <location>
        <begin position="20"/>
        <end position="81"/>
    </location>
</feature>
<protein>
    <submittedName>
        <fullName evidence="2">Uncharacterized protein</fullName>
    </submittedName>
</protein>
<organism evidence="2 3">
    <name type="scientific">Hypocrea atroviridis (strain ATCC 20476 / IMI 206040)</name>
    <name type="common">Trichoderma atroviride</name>
    <dbReference type="NCBI Taxonomy" id="452589"/>
    <lineage>
        <taxon>Eukaryota</taxon>
        <taxon>Fungi</taxon>
        <taxon>Dikarya</taxon>
        <taxon>Ascomycota</taxon>
        <taxon>Pezizomycotina</taxon>
        <taxon>Sordariomycetes</taxon>
        <taxon>Hypocreomycetidae</taxon>
        <taxon>Hypocreales</taxon>
        <taxon>Hypocreaceae</taxon>
        <taxon>Trichoderma</taxon>
    </lineage>
</organism>
<dbReference type="AlphaFoldDB" id="G9NXQ0"/>
<feature type="signal peptide" evidence="1">
    <location>
        <begin position="1"/>
        <end position="19"/>
    </location>
</feature>
<proteinExistence type="predicted"/>
<keyword evidence="3" id="KW-1185">Reference proteome</keyword>
<evidence type="ECO:0000313" key="2">
    <source>
        <dbReference type="EMBL" id="EHK44230.1"/>
    </source>
</evidence>
<name>G9NXQ0_HYPAI</name>
<gene>
    <name evidence="2" type="ORF">TRIATDRAFT_257846</name>
</gene>
<evidence type="ECO:0000256" key="1">
    <source>
        <dbReference type="SAM" id="SignalP"/>
    </source>
</evidence>